<feature type="region of interest" description="Disordered" evidence="1">
    <location>
        <begin position="169"/>
        <end position="191"/>
    </location>
</feature>
<accession>A0AA38PAU7</accession>
<dbReference type="EMBL" id="MU806123">
    <property type="protein sequence ID" value="KAJ3839527.1"/>
    <property type="molecule type" value="Genomic_DNA"/>
</dbReference>
<dbReference type="AlphaFoldDB" id="A0AA38PAU7"/>
<comment type="caution">
    <text evidence="2">The sequence shown here is derived from an EMBL/GenBank/DDBJ whole genome shotgun (WGS) entry which is preliminary data.</text>
</comment>
<evidence type="ECO:0000313" key="2">
    <source>
        <dbReference type="EMBL" id="KAJ3839527.1"/>
    </source>
</evidence>
<proteinExistence type="predicted"/>
<feature type="compositionally biased region" description="Low complexity" evidence="1">
    <location>
        <begin position="258"/>
        <end position="267"/>
    </location>
</feature>
<feature type="compositionally biased region" description="Basic and acidic residues" evidence="1">
    <location>
        <begin position="230"/>
        <end position="240"/>
    </location>
</feature>
<gene>
    <name evidence="2" type="ORF">F5878DRAFT_678022</name>
</gene>
<keyword evidence="3" id="KW-1185">Reference proteome</keyword>
<name>A0AA38PAU7_9AGAR</name>
<reference evidence="2" key="1">
    <citation type="submission" date="2022-08" db="EMBL/GenBank/DDBJ databases">
        <authorList>
            <consortium name="DOE Joint Genome Institute"/>
            <person name="Min B."/>
            <person name="Riley R."/>
            <person name="Sierra-Patev S."/>
            <person name="Naranjo-Ortiz M."/>
            <person name="Looney B."/>
            <person name="Konkel Z."/>
            <person name="Slot J.C."/>
            <person name="Sakamoto Y."/>
            <person name="Steenwyk J.L."/>
            <person name="Rokas A."/>
            <person name="Carro J."/>
            <person name="Camarero S."/>
            <person name="Ferreira P."/>
            <person name="Molpeceres G."/>
            <person name="Ruiz-Duenas F.J."/>
            <person name="Serrano A."/>
            <person name="Henrissat B."/>
            <person name="Drula E."/>
            <person name="Hughes K.W."/>
            <person name="Mata J.L."/>
            <person name="Ishikawa N.K."/>
            <person name="Vargas-Isla R."/>
            <person name="Ushijima S."/>
            <person name="Smith C.A."/>
            <person name="Ahrendt S."/>
            <person name="Andreopoulos W."/>
            <person name="He G."/>
            <person name="Labutti K."/>
            <person name="Lipzen A."/>
            <person name="Ng V."/>
            <person name="Sandor L."/>
            <person name="Barry K."/>
            <person name="Martinez A.T."/>
            <person name="Xiao Y."/>
            <person name="Gibbons J.G."/>
            <person name="Terashima K."/>
            <person name="Hibbett D.S."/>
            <person name="Grigoriev I.V."/>
        </authorList>
    </citation>
    <scope>NUCLEOTIDE SEQUENCE</scope>
    <source>
        <strain evidence="2">TFB9207</strain>
    </source>
</reference>
<dbReference type="Proteomes" id="UP001163846">
    <property type="component" value="Unassembled WGS sequence"/>
</dbReference>
<evidence type="ECO:0000313" key="3">
    <source>
        <dbReference type="Proteomes" id="UP001163846"/>
    </source>
</evidence>
<sequence>MRLLSFSSCSLFVGFLLSFHSLFVVMAVPLALNSSNTSRLERRGQKLLEILISQFINCLVETGRQDRRTLQLEQFEPIKSGRACDYRLRLSRTEFLEPYSSENIHDNTDIQWRFRFVTAHNQLKPSRAVSTLGVFKGVTEQNEIPLLNWFTSKKAVNVNALADVTMDDLDSLPEPNTPTTGPSSLPPGITFERSPSDSYAWQIFHDSKIPGAAAFQAEYDHEPKDWRKALKDKLEAEKKGSSGGSSSAAGGSSGITGGSSDATGGSTVAENPLTRFNAAYSHSLLHENEP</sequence>
<protein>
    <submittedName>
        <fullName evidence="2">Uncharacterized protein</fullName>
    </submittedName>
</protein>
<feature type="compositionally biased region" description="Low complexity" evidence="1">
    <location>
        <begin position="177"/>
        <end position="190"/>
    </location>
</feature>
<evidence type="ECO:0000256" key="1">
    <source>
        <dbReference type="SAM" id="MobiDB-lite"/>
    </source>
</evidence>
<organism evidence="2 3">
    <name type="scientific">Lentinula raphanica</name>
    <dbReference type="NCBI Taxonomy" id="153919"/>
    <lineage>
        <taxon>Eukaryota</taxon>
        <taxon>Fungi</taxon>
        <taxon>Dikarya</taxon>
        <taxon>Basidiomycota</taxon>
        <taxon>Agaricomycotina</taxon>
        <taxon>Agaricomycetes</taxon>
        <taxon>Agaricomycetidae</taxon>
        <taxon>Agaricales</taxon>
        <taxon>Marasmiineae</taxon>
        <taxon>Omphalotaceae</taxon>
        <taxon>Lentinula</taxon>
    </lineage>
</organism>
<feature type="region of interest" description="Disordered" evidence="1">
    <location>
        <begin position="230"/>
        <end position="270"/>
    </location>
</feature>